<dbReference type="Gene3D" id="3.30.200.20">
    <property type="entry name" value="Phosphorylase Kinase, domain 1"/>
    <property type="match status" value="1"/>
</dbReference>
<keyword evidence="3" id="KW-1185">Reference proteome</keyword>
<dbReference type="PANTHER" id="PTHR22961:SF14">
    <property type="entry name" value="TRIBBLES HOMOLOG 3"/>
    <property type="match status" value="1"/>
</dbReference>
<protein>
    <submittedName>
        <fullName evidence="4">LOW QUALITY PROTEIN: tribbles homolog 3</fullName>
    </submittedName>
</protein>
<evidence type="ECO:0000313" key="3">
    <source>
        <dbReference type="Proteomes" id="UP001652627"/>
    </source>
</evidence>
<dbReference type="Pfam" id="PF00069">
    <property type="entry name" value="Pkinase"/>
    <property type="match status" value="1"/>
</dbReference>
<name>A0ABM4FGJ4_9AVES</name>
<dbReference type="InterPro" id="IPR024104">
    <property type="entry name" value="Tribbles/Ser_Thr_kinase_40"/>
</dbReference>
<dbReference type="SMART" id="SM00220">
    <property type="entry name" value="S_TKc"/>
    <property type="match status" value="1"/>
</dbReference>
<evidence type="ECO:0000259" key="2">
    <source>
        <dbReference type="PROSITE" id="PS50011"/>
    </source>
</evidence>
<dbReference type="RefSeq" id="XP_067164073.1">
    <property type="nucleotide sequence ID" value="XM_067307972.1"/>
</dbReference>
<proteinExistence type="predicted"/>
<evidence type="ECO:0000256" key="1">
    <source>
        <dbReference type="SAM" id="MobiDB-lite"/>
    </source>
</evidence>
<evidence type="ECO:0000313" key="4">
    <source>
        <dbReference type="RefSeq" id="XP_067164073.1"/>
    </source>
</evidence>
<sequence length="374" mass="41174">MRARCTQRRPPPAGDPPELPCQQASPALQKSPLATRRRAKGQELEDSPEPAPPKPKRPRLCPVPGLSPCLQPLARAPHAVDRDAWLLRLGPYVLLEPRDGGRSYRAVHRSTEAEYSCRVYPAGSCQEALAPYGRLPPHPNVARVAEVIQGDRSAYVFFRAGHGDVHGHVRQREWLPEPEAARLFGQMAEAVARCHEHGLVLRDLKLRKFVFADRERTRLVLETLEDARVLSGPDDSLRDKRGCPAYVGPEILSSGAAYSGKAADVRSLGVALYAVLAGRYPFQGAEPTLLFSKIRHGVFSMPEGLSSRARCLLRCLLRRDPAERLTARGVLLHPGSAPRGSRAPALPARRLDQVVPDAGGPRGEEEDREEELYG</sequence>
<dbReference type="InterPro" id="IPR011009">
    <property type="entry name" value="Kinase-like_dom_sf"/>
</dbReference>
<gene>
    <name evidence="4" type="primary">TRIB3</name>
</gene>
<feature type="compositionally biased region" description="Acidic residues" evidence="1">
    <location>
        <begin position="364"/>
        <end position="374"/>
    </location>
</feature>
<dbReference type="SUPFAM" id="SSF56112">
    <property type="entry name" value="Protein kinase-like (PK-like)"/>
    <property type="match status" value="1"/>
</dbReference>
<dbReference type="PANTHER" id="PTHR22961">
    <property type="entry name" value="SER/THR PROTEIN KINASE-TRB"/>
    <property type="match status" value="1"/>
</dbReference>
<accession>A0ABM4FGJ4</accession>
<feature type="region of interest" description="Disordered" evidence="1">
    <location>
        <begin position="332"/>
        <end position="374"/>
    </location>
</feature>
<dbReference type="Proteomes" id="UP001652627">
    <property type="component" value="Chromosome 18"/>
</dbReference>
<reference evidence="4" key="1">
    <citation type="submission" date="2025-08" db="UniProtKB">
        <authorList>
            <consortium name="RefSeq"/>
        </authorList>
    </citation>
    <scope>IDENTIFICATION</scope>
    <source>
        <tissue evidence="4">Blood</tissue>
    </source>
</reference>
<feature type="compositionally biased region" description="Pro residues" evidence="1">
    <location>
        <begin position="9"/>
        <end position="19"/>
    </location>
</feature>
<feature type="domain" description="Protein kinase" evidence="2">
    <location>
        <begin position="89"/>
        <end position="336"/>
    </location>
</feature>
<dbReference type="PROSITE" id="PS50011">
    <property type="entry name" value="PROTEIN_KINASE_DOM"/>
    <property type="match status" value="1"/>
</dbReference>
<organism evidence="3 4">
    <name type="scientific">Apteryx mantelli</name>
    <name type="common">North Island brown kiwi</name>
    <dbReference type="NCBI Taxonomy" id="2696672"/>
    <lineage>
        <taxon>Eukaryota</taxon>
        <taxon>Metazoa</taxon>
        <taxon>Chordata</taxon>
        <taxon>Craniata</taxon>
        <taxon>Vertebrata</taxon>
        <taxon>Euteleostomi</taxon>
        <taxon>Archelosauria</taxon>
        <taxon>Archosauria</taxon>
        <taxon>Dinosauria</taxon>
        <taxon>Saurischia</taxon>
        <taxon>Theropoda</taxon>
        <taxon>Coelurosauria</taxon>
        <taxon>Aves</taxon>
        <taxon>Palaeognathae</taxon>
        <taxon>Apterygiformes</taxon>
        <taxon>Apterygidae</taxon>
        <taxon>Apteryx</taxon>
    </lineage>
</organism>
<feature type="region of interest" description="Disordered" evidence="1">
    <location>
        <begin position="1"/>
        <end position="62"/>
    </location>
</feature>
<dbReference type="GeneID" id="136993644"/>
<dbReference type="Gene3D" id="1.10.510.10">
    <property type="entry name" value="Transferase(Phosphotransferase) domain 1"/>
    <property type="match status" value="1"/>
</dbReference>
<dbReference type="InterPro" id="IPR000719">
    <property type="entry name" value="Prot_kinase_dom"/>
</dbReference>